<feature type="transmembrane region" description="Helical" evidence="1">
    <location>
        <begin position="14"/>
        <end position="36"/>
    </location>
</feature>
<sequence length="38" mass="3986">MTTLSLSETTFCRFSGVVLSASPMPSSLLGITVFLFSG</sequence>
<proteinExistence type="predicted"/>
<accession>A0A0E9QB09</accession>
<evidence type="ECO:0000313" key="2">
    <source>
        <dbReference type="EMBL" id="JAH14066.1"/>
    </source>
</evidence>
<dbReference type="EMBL" id="GBXM01094511">
    <property type="protein sequence ID" value="JAH14066.1"/>
    <property type="molecule type" value="Transcribed_RNA"/>
</dbReference>
<keyword evidence="1" id="KW-0812">Transmembrane</keyword>
<evidence type="ECO:0000256" key="1">
    <source>
        <dbReference type="SAM" id="Phobius"/>
    </source>
</evidence>
<name>A0A0E9QB09_ANGAN</name>
<keyword evidence="1" id="KW-0472">Membrane</keyword>
<reference evidence="2" key="2">
    <citation type="journal article" date="2015" name="Fish Shellfish Immunol.">
        <title>Early steps in the European eel (Anguilla anguilla)-Vibrio vulnificus interaction in the gills: Role of the RtxA13 toxin.</title>
        <authorList>
            <person name="Callol A."/>
            <person name="Pajuelo D."/>
            <person name="Ebbesson L."/>
            <person name="Teles M."/>
            <person name="MacKenzie S."/>
            <person name="Amaro C."/>
        </authorList>
    </citation>
    <scope>NUCLEOTIDE SEQUENCE</scope>
</reference>
<protein>
    <submittedName>
        <fullName evidence="2">Uncharacterized protein</fullName>
    </submittedName>
</protein>
<keyword evidence="1" id="KW-1133">Transmembrane helix</keyword>
<dbReference type="AlphaFoldDB" id="A0A0E9QB09"/>
<organism evidence="2">
    <name type="scientific">Anguilla anguilla</name>
    <name type="common">European freshwater eel</name>
    <name type="synonym">Muraena anguilla</name>
    <dbReference type="NCBI Taxonomy" id="7936"/>
    <lineage>
        <taxon>Eukaryota</taxon>
        <taxon>Metazoa</taxon>
        <taxon>Chordata</taxon>
        <taxon>Craniata</taxon>
        <taxon>Vertebrata</taxon>
        <taxon>Euteleostomi</taxon>
        <taxon>Actinopterygii</taxon>
        <taxon>Neopterygii</taxon>
        <taxon>Teleostei</taxon>
        <taxon>Anguilliformes</taxon>
        <taxon>Anguillidae</taxon>
        <taxon>Anguilla</taxon>
    </lineage>
</organism>
<reference evidence="2" key="1">
    <citation type="submission" date="2014-11" db="EMBL/GenBank/DDBJ databases">
        <authorList>
            <person name="Amaro Gonzalez C."/>
        </authorList>
    </citation>
    <scope>NUCLEOTIDE SEQUENCE</scope>
</reference>